<dbReference type="Proteomes" id="UP001635817">
    <property type="component" value="Unassembled WGS sequence"/>
</dbReference>
<comment type="similarity">
    <text evidence="1">Belongs to the non-flavoprotein flavin reductase family.</text>
</comment>
<keyword evidence="5" id="KW-1185">Reference proteome</keyword>
<evidence type="ECO:0000259" key="3">
    <source>
        <dbReference type="SMART" id="SM00903"/>
    </source>
</evidence>
<dbReference type="InterPro" id="IPR050268">
    <property type="entry name" value="NADH-dep_flavin_reductase"/>
</dbReference>
<evidence type="ECO:0000256" key="1">
    <source>
        <dbReference type="ARBA" id="ARBA00008898"/>
    </source>
</evidence>
<dbReference type="SMART" id="SM00903">
    <property type="entry name" value="Flavin_Reduct"/>
    <property type="match status" value="1"/>
</dbReference>
<dbReference type="GO" id="GO:0016491">
    <property type="term" value="F:oxidoreductase activity"/>
    <property type="evidence" value="ECO:0007669"/>
    <property type="project" value="UniProtKB-KW"/>
</dbReference>
<dbReference type="InterPro" id="IPR012349">
    <property type="entry name" value="Split_barrel_FMN-bd"/>
</dbReference>
<evidence type="ECO:0000313" key="5">
    <source>
        <dbReference type="Proteomes" id="UP001635817"/>
    </source>
</evidence>
<accession>A0ABW9LXV4</accession>
<evidence type="ECO:0000256" key="2">
    <source>
        <dbReference type="ARBA" id="ARBA00023002"/>
    </source>
</evidence>
<dbReference type="PANTHER" id="PTHR30466">
    <property type="entry name" value="FLAVIN REDUCTASE"/>
    <property type="match status" value="1"/>
</dbReference>
<sequence length="179" mass="18917">MIEFESNTADPTLLRQAFGCFPSGVTAVCAMVDGGPMGMAASSFTSVSLEPALVSLCFQSSSGTWQRLRELPRLGISVLAQGQDEICMSLARKSPDRFAGIHWDSTSEGSVFVHGATAWLECSVYGELAAGDHEVALLEIHGLQAKPGAAPLVFHGSKFRRLAGIAFGGDVADFVGHEE</sequence>
<protein>
    <submittedName>
        <fullName evidence="4">Flavin reductase family protein</fullName>
        <ecNumber evidence="4">1.-.-.-</ecNumber>
    </submittedName>
</protein>
<dbReference type="Gene3D" id="2.30.110.10">
    <property type="entry name" value="Electron Transport, Fmn-binding Protein, Chain A"/>
    <property type="match status" value="1"/>
</dbReference>
<dbReference type="Pfam" id="PF01613">
    <property type="entry name" value="Flavin_Reduct"/>
    <property type="match status" value="1"/>
</dbReference>
<feature type="domain" description="Flavin reductase like" evidence="3">
    <location>
        <begin position="18"/>
        <end position="161"/>
    </location>
</feature>
<comment type="caution">
    <text evidence="4">The sequence shown here is derived from an EMBL/GenBank/DDBJ whole genome shotgun (WGS) entry which is preliminary data.</text>
</comment>
<organism evidence="4 5">
    <name type="scientific">Mycolicibacterium septicum</name>
    <dbReference type="NCBI Taxonomy" id="98668"/>
    <lineage>
        <taxon>Bacteria</taxon>
        <taxon>Bacillati</taxon>
        <taxon>Actinomycetota</taxon>
        <taxon>Actinomycetes</taxon>
        <taxon>Mycobacteriales</taxon>
        <taxon>Mycobacteriaceae</taxon>
        <taxon>Mycolicibacterium</taxon>
    </lineage>
</organism>
<dbReference type="InterPro" id="IPR002563">
    <property type="entry name" value="Flavin_Rdtase-like_dom"/>
</dbReference>
<dbReference type="RefSeq" id="WP_409550369.1">
    <property type="nucleotide sequence ID" value="NZ_JBKBDE010000004.1"/>
</dbReference>
<keyword evidence="2 4" id="KW-0560">Oxidoreductase</keyword>
<evidence type="ECO:0000313" key="4">
    <source>
        <dbReference type="EMBL" id="MFN6551788.1"/>
    </source>
</evidence>
<proteinExistence type="inferred from homology"/>
<dbReference type="EMBL" id="JBKBDE010000004">
    <property type="protein sequence ID" value="MFN6551788.1"/>
    <property type="molecule type" value="Genomic_DNA"/>
</dbReference>
<dbReference type="EC" id="1.-.-.-" evidence="4"/>
<name>A0ABW9LXV4_9MYCO</name>
<dbReference type="PANTHER" id="PTHR30466:SF11">
    <property type="entry name" value="FLAVIN-DEPENDENT MONOOXYGENASE, REDUCTASE SUBUNIT HSAB"/>
    <property type="match status" value="1"/>
</dbReference>
<dbReference type="SUPFAM" id="SSF50475">
    <property type="entry name" value="FMN-binding split barrel"/>
    <property type="match status" value="1"/>
</dbReference>
<gene>
    <name evidence="4" type="ORF">ACK4CP_15385</name>
</gene>
<reference evidence="4 5" key="1">
    <citation type="submission" date="2024-12" db="EMBL/GenBank/DDBJ databases">
        <title>The coexistence of Mycolicibacterium septicum and Mycolicibacterium nivoides in clinical samples.</title>
        <authorList>
            <person name="Wang C."/>
            <person name="Feng Y."/>
            <person name="Zong Z."/>
        </authorList>
    </citation>
    <scope>NUCLEOTIDE SEQUENCE [LARGE SCALE GENOMIC DNA]</scope>
    <source>
        <strain evidence="4 5">120310</strain>
    </source>
</reference>